<evidence type="ECO:0000313" key="4">
    <source>
        <dbReference type="Proteomes" id="UP001606099"/>
    </source>
</evidence>
<protein>
    <submittedName>
        <fullName evidence="3">Uncharacterized protein</fullName>
    </submittedName>
</protein>
<feature type="signal peptide" evidence="2">
    <location>
        <begin position="1"/>
        <end position="20"/>
    </location>
</feature>
<feature type="region of interest" description="Disordered" evidence="1">
    <location>
        <begin position="172"/>
        <end position="192"/>
    </location>
</feature>
<proteinExistence type="predicted"/>
<gene>
    <name evidence="3" type="ORF">ACG0Z6_16505</name>
</gene>
<keyword evidence="4" id="KW-1185">Reference proteome</keyword>
<name>A0ABW7FZT9_9BURK</name>
<comment type="caution">
    <text evidence="3">The sequence shown here is derived from an EMBL/GenBank/DDBJ whole genome shotgun (WGS) entry which is preliminary data.</text>
</comment>
<sequence length="192" mass="20727">MLRWLGLGLLTLLLSPQTWADAQRLGVVNGAADGTVTLYWAQAIHGGVFELQWPDAQGQLHCCQRVSWRQLRFIGPAQQVSVDTDAEAPRPARAYRVLLKAPSLRSGIGWLGLAAAGAATQQEPYLLARDASASRAWLCTGQEGVQLLQRQGLAPLRRWHVALGYDLASAPSCNEQDQPHAGREGSAPGGTR</sequence>
<evidence type="ECO:0000256" key="1">
    <source>
        <dbReference type="SAM" id="MobiDB-lite"/>
    </source>
</evidence>
<accession>A0ABW7FZT9</accession>
<reference evidence="3 4" key="1">
    <citation type="submission" date="2024-08" db="EMBL/GenBank/DDBJ databases">
        <authorList>
            <person name="Lu H."/>
        </authorList>
    </citation>
    <scope>NUCLEOTIDE SEQUENCE [LARGE SCALE GENOMIC DNA]</scope>
    <source>
        <strain evidence="3 4">BYS180W</strain>
    </source>
</reference>
<evidence type="ECO:0000256" key="2">
    <source>
        <dbReference type="SAM" id="SignalP"/>
    </source>
</evidence>
<dbReference type="Proteomes" id="UP001606099">
    <property type="component" value="Unassembled WGS sequence"/>
</dbReference>
<keyword evidence="2" id="KW-0732">Signal</keyword>
<dbReference type="EMBL" id="JBIGHZ010000009">
    <property type="protein sequence ID" value="MFG6449819.1"/>
    <property type="molecule type" value="Genomic_DNA"/>
</dbReference>
<organism evidence="3 4">
    <name type="scientific">Roseateles rivi</name>
    <dbReference type="NCBI Taxonomy" id="3299028"/>
    <lineage>
        <taxon>Bacteria</taxon>
        <taxon>Pseudomonadati</taxon>
        <taxon>Pseudomonadota</taxon>
        <taxon>Betaproteobacteria</taxon>
        <taxon>Burkholderiales</taxon>
        <taxon>Sphaerotilaceae</taxon>
        <taxon>Roseateles</taxon>
    </lineage>
</organism>
<evidence type="ECO:0000313" key="3">
    <source>
        <dbReference type="EMBL" id="MFG6449819.1"/>
    </source>
</evidence>
<feature type="chain" id="PRO_5045577314" evidence="2">
    <location>
        <begin position="21"/>
        <end position="192"/>
    </location>
</feature>
<dbReference type="RefSeq" id="WP_394463421.1">
    <property type="nucleotide sequence ID" value="NZ_JBIGHZ010000009.1"/>
</dbReference>